<gene>
    <name evidence="2" type="ordered locus">Runsl_1240</name>
</gene>
<protein>
    <submittedName>
        <fullName evidence="2">Uncharacterized protein</fullName>
    </submittedName>
</protein>
<dbReference type="KEGG" id="rsi:Runsl_1240"/>
<dbReference type="EMBL" id="CP002859">
    <property type="protein sequence ID" value="AEI47667.1"/>
    <property type="molecule type" value="Genomic_DNA"/>
</dbReference>
<evidence type="ECO:0000256" key="1">
    <source>
        <dbReference type="SAM" id="Phobius"/>
    </source>
</evidence>
<feature type="transmembrane region" description="Helical" evidence="1">
    <location>
        <begin position="80"/>
        <end position="98"/>
    </location>
</feature>
<evidence type="ECO:0000313" key="3">
    <source>
        <dbReference type="Proteomes" id="UP000000493"/>
    </source>
</evidence>
<sequence length="102" mass="10943">MWLTLIVSLLTTGAGLLIQNQTNQATKAAGENLTAEAEAQNKLNAAIQDANYFAALGAQQKEKEAAKTAELANQKRTNQIITGTLITVFTGLILVAIFKLKR</sequence>
<dbReference type="RefSeq" id="WP_013926986.1">
    <property type="nucleotide sequence ID" value="NC_015703.1"/>
</dbReference>
<dbReference type="Proteomes" id="UP000000493">
    <property type="component" value="Chromosome"/>
</dbReference>
<name>A0A7U3ZI65_RUNSL</name>
<keyword evidence="1" id="KW-0812">Transmembrane</keyword>
<keyword evidence="1" id="KW-0472">Membrane</keyword>
<organism evidence="2 3">
    <name type="scientific">Runella slithyformis (strain ATCC 29530 / DSM 19594 / LMG 11500 / NCIMB 11436 / LSU 4)</name>
    <dbReference type="NCBI Taxonomy" id="761193"/>
    <lineage>
        <taxon>Bacteria</taxon>
        <taxon>Pseudomonadati</taxon>
        <taxon>Bacteroidota</taxon>
        <taxon>Cytophagia</taxon>
        <taxon>Cytophagales</taxon>
        <taxon>Spirosomataceae</taxon>
        <taxon>Runella</taxon>
    </lineage>
</organism>
<dbReference type="AlphaFoldDB" id="A0A7U3ZI65"/>
<accession>A0A7U3ZI65</accession>
<evidence type="ECO:0000313" key="2">
    <source>
        <dbReference type="EMBL" id="AEI47667.1"/>
    </source>
</evidence>
<reference evidence="3" key="1">
    <citation type="submission" date="2011-06" db="EMBL/GenBank/DDBJ databases">
        <title>The complete genome of chromosome of Runella slithyformis DSM 19594.</title>
        <authorList>
            <consortium name="US DOE Joint Genome Institute (JGI-PGF)"/>
            <person name="Lucas S."/>
            <person name="Han J."/>
            <person name="Lapidus A."/>
            <person name="Bruce D."/>
            <person name="Goodwin L."/>
            <person name="Pitluck S."/>
            <person name="Peters L."/>
            <person name="Kyrpides N."/>
            <person name="Mavromatis K."/>
            <person name="Ivanova N."/>
            <person name="Ovchinnikova G."/>
            <person name="Zhang X."/>
            <person name="Misra M."/>
            <person name="Detter J.C."/>
            <person name="Tapia R."/>
            <person name="Han C."/>
            <person name="Land M."/>
            <person name="Hauser L."/>
            <person name="Markowitz V."/>
            <person name="Cheng J.-F."/>
            <person name="Hugenholtz P."/>
            <person name="Woyke T."/>
            <person name="Wu D."/>
            <person name="Tindall B."/>
            <person name="Faehrich R."/>
            <person name="Brambilla E."/>
            <person name="Klenk H.-P."/>
            <person name="Eisen J.A."/>
        </authorList>
    </citation>
    <scope>NUCLEOTIDE SEQUENCE [LARGE SCALE GENOMIC DNA]</scope>
    <source>
        <strain evidence="3">ATCC 29530 / DSM 19594 / LMG 11500 / NCIMB 11436 / LSU 4</strain>
    </source>
</reference>
<keyword evidence="3" id="KW-1185">Reference proteome</keyword>
<reference evidence="2 3" key="2">
    <citation type="journal article" date="2012" name="Stand. Genomic Sci.">
        <title>Complete genome sequence of the aquatic bacterium Runella slithyformis type strain (LSU 4(T)).</title>
        <authorList>
            <person name="Copeland A."/>
            <person name="Zhang X."/>
            <person name="Misra M."/>
            <person name="Lapidus A."/>
            <person name="Nolan M."/>
            <person name="Lucas S."/>
            <person name="Deshpande S."/>
            <person name="Cheng J.F."/>
            <person name="Tapia R."/>
            <person name="Goodwin L.A."/>
            <person name="Pitluck S."/>
            <person name="Liolios K."/>
            <person name="Pagani I."/>
            <person name="Ivanova N."/>
            <person name="Mikhailova N."/>
            <person name="Pati A."/>
            <person name="Chen A."/>
            <person name="Palaniappan K."/>
            <person name="Land M."/>
            <person name="Hauser L."/>
            <person name="Pan C."/>
            <person name="Jeffries C.D."/>
            <person name="Detter J.C."/>
            <person name="Brambilla E.M."/>
            <person name="Rohde M."/>
            <person name="Djao O.D."/>
            <person name="Goker M."/>
            <person name="Sikorski J."/>
            <person name="Tindall B.J."/>
            <person name="Woyke T."/>
            <person name="Bristow J."/>
            <person name="Eisen J.A."/>
            <person name="Markowitz V."/>
            <person name="Hugenholtz P."/>
            <person name="Kyrpides N.C."/>
            <person name="Klenk H.P."/>
            <person name="Mavromatis K."/>
        </authorList>
    </citation>
    <scope>NUCLEOTIDE SEQUENCE [LARGE SCALE GENOMIC DNA]</scope>
    <source>
        <strain evidence="3">ATCC 29530 / DSM 19594 / LMG 11500 / NCIMB 11436 / LSU 4</strain>
    </source>
</reference>
<proteinExistence type="predicted"/>
<keyword evidence="1" id="KW-1133">Transmembrane helix</keyword>